<proteinExistence type="predicted"/>
<evidence type="ECO:0000313" key="2">
    <source>
        <dbReference type="Proteomes" id="UP001589605"/>
    </source>
</evidence>
<keyword evidence="2" id="KW-1185">Reference proteome</keyword>
<organism evidence="1 2">
    <name type="scientific">Formosa undariae</name>
    <dbReference type="NCBI Taxonomy" id="1325436"/>
    <lineage>
        <taxon>Bacteria</taxon>
        <taxon>Pseudomonadati</taxon>
        <taxon>Bacteroidota</taxon>
        <taxon>Flavobacteriia</taxon>
        <taxon>Flavobacteriales</taxon>
        <taxon>Flavobacteriaceae</taxon>
        <taxon>Formosa</taxon>
    </lineage>
</organism>
<gene>
    <name evidence="1" type="ORF">ACFFVB_13930</name>
</gene>
<dbReference type="Proteomes" id="UP001589605">
    <property type="component" value="Unassembled WGS sequence"/>
</dbReference>
<protein>
    <recommendedName>
        <fullName evidence="3">Lipocalin-like domain-containing protein</fullName>
    </recommendedName>
</protein>
<reference evidence="1 2" key="1">
    <citation type="submission" date="2024-09" db="EMBL/GenBank/DDBJ databases">
        <authorList>
            <person name="Sun Q."/>
            <person name="Mori K."/>
        </authorList>
    </citation>
    <scope>NUCLEOTIDE SEQUENCE [LARGE SCALE GENOMIC DNA]</scope>
    <source>
        <strain evidence="1 2">CECT 8286</strain>
    </source>
</reference>
<sequence>MKQLIVIFSFILLSSCASKPEIELSNLNGYWEIEEVILADGTSHVYKINETIDFITLTDSLVGYRQKMKTDADNNYTPVTTKEQIKIITENDSIKVQYHTSFSDWKETIIELNNDRFKVVNQHQNVYIYKRYIPLNL</sequence>
<dbReference type="RefSeq" id="WP_382383644.1">
    <property type="nucleotide sequence ID" value="NZ_JBHMEZ010000012.1"/>
</dbReference>
<accession>A0ABV5F405</accession>
<dbReference type="PROSITE" id="PS51257">
    <property type="entry name" value="PROKAR_LIPOPROTEIN"/>
    <property type="match status" value="1"/>
</dbReference>
<name>A0ABV5F405_9FLAO</name>
<comment type="caution">
    <text evidence="1">The sequence shown here is derived from an EMBL/GenBank/DDBJ whole genome shotgun (WGS) entry which is preliminary data.</text>
</comment>
<evidence type="ECO:0008006" key="3">
    <source>
        <dbReference type="Google" id="ProtNLM"/>
    </source>
</evidence>
<evidence type="ECO:0000313" key="1">
    <source>
        <dbReference type="EMBL" id="MFB9054183.1"/>
    </source>
</evidence>
<dbReference type="EMBL" id="JBHMEZ010000012">
    <property type="protein sequence ID" value="MFB9054183.1"/>
    <property type="molecule type" value="Genomic_DNA"/>
</dbReference>